<organism evidence="1 2">
    <name type="scientific">Plakobranchus ocellatus</name>
    <dbReference type="NCBI Taxonomy" id="259542"/>
    <lineage>
        <taxon>Eukaryota</taxon>
        <taxon>Metazoa</taxon>
        <taxon>Spiralia</taxon>
        <taxon>Lophotrochozoa</taxon>
        <taxon>Mollusca</taxon>
        <taxon>Gastropoda</taxon>
        <taxon>Heterobranchia</taxon>
        <taxon>Euthyneura</taxon>
        <taxon>Panpulmonata</taxon>
        <taxon>Sacoglossa</taxon>
        <taxon>Placobranchoidea</taxon>
        <taxon>Plakobranchidae</taxon>
        <taxon>Plakobranchus</taxon>
    </lineage>
</organism>
<evidence type="ECO:0000313" key="2">
    <source>
        <dbReference type="Proteomes" id="UP000735302"/>
    </source>
</evidence>
<name>A0AAV4CN23_9GAST</name>
<proteinExistence type="predicted"/>
<reference evidence="1 2" key="1">
    <citation type="journal article" date="2021" name="Elife">
        <title>Chloroplast acquisition without the gene transfer in kleptoplastic sea slugs, Plakobranchus ocellatus.</title>
        <authorList>
            <person name="Maeda T."/>
            <person name="Takahashi S."/>
            <person name="Yoshida T."/>
            <person name="Shimamura S."/>
            <person name="Takaki Y."/>
            <person name="Nagai Y."/>
            <person name="Toyoda A."/>
            <person name="Suzuki Y."/>
            <person name="Arimoto A."/>
            <person name="Ishii H."/>
            <person name="Satoh N."/>
            <person name="Nishiyama T."/>
            <person name="Hasebe M."/>
            <person name="Maruyama T."/>
            <person name="Minagawa J."/>
            <person name="Obokata J."/>
            <person name="Shigenobu S."/>
        </authorList>
    </citation>
    <scope>NUCLEOTIDE SEQUENCE [LARGE SCALE GENOMIC DNA]</scope>
</reference>
<gene>
    <name evidence="1" type="ORF">PoB_005945400</name>
</gene>
<dbReference type="AlphaFoldDB" id="A0AAV4CN23"/>
<protein>
    <submittedName>
        <fullName evidence="1">Uncharacterized protein</fullName>
    </submittedName>
</protein>
<dbReference type="Proteomes" id="UP000735302">
    <property type="component" value="Unassembled WGS sequence"/>
</dbReference>
<keyword evidence="2" id="KW-1185">Reference proteome</keyword>
<sequence length="130" mass="13885">MSSSSLLILDCEDYACWPLVVFSLPVTSCIDEFISAQAGSDRSHWVRCVTHTPATEIFPLLSLAGSVSSDTIDGRAMSKVLEASKAFNTESTRKCPLTALAAAFHESMCTTASGAYITSRSSCSPDPVIR</sequence>
<evidence type="ECO:0000313" key="1">
    <source>
        <dbReference type="EMBL" id="GFO32949.1"/>
    </source>
</evidence>
<dbReference type="EMBL" id="BLXT01006697">
    <property type="protein sequence ID" value="GFO32949.1"/>
    <property type="molecule type" value="Genomic_DNA"/>
</dbReference>
<accession>A0AAV4CN23</accession>
<comment type="caution">
    <text evidence="1">The sequence shown here is derived from an EMBL/GenBank/DDBJ whole genome shotgun (WGS) entry which is preliminary data.</text>
</comment>